<evidence type="ECO:0000256" key="1">
    <source>
        <dbReference type="SAM" id="MobiDB-lite"/>
    </source>
</evidence>
<name>A0A812LY91_9DINO</name>
<sequence length="237" mass="27384">MQQTVLASVLFCQSSSRERAVGYGVERSKLDDDEEVRGIERGKAEDHEDVSGTERGKAEDHEDVPATERGKVEDHEDWSGMDEDGSGMERGKVEDHEDGSGMEWRRFQRFTRSELFHPVAFQEESACQEESEEPEVRQEESEEPEAFHAESASRRSCHCCTRLHRRSQRLNSMDESDIERDTHKKEVNVDKNLGNKCLRWQNKTREQVEHSTCNEKVSEVRAYSGNPQRLMALLLLR</sequence>
<feature type="compositionally biased region" description="Basic and acidic residues" evidence="1">
    <location>
        <begin position="134"/>
        <end position="150"/>
    </location>
</feature>
<feature type="compositionally biased region" description="Basic and acidic residues" evidence="1">
    <location>
        <begin position="26"/>
        <end position="78"/>
    </location>
</feature>
<reference evidence="2" key="1">
    <citation type="submission" date="2021-02" db="EMBL/GenBank/DDBJ databases">
        <authorList>
            <person name="Dougan E. K."/>
            <person name="Rhodes N."/>
            <person name="Thang M."/>
            <person name="Chan C."/>
        </authorList>
    </citation>
    <scope>NUCLEOTIDE SEQUENCE</scope>
</reference>
<keyword evidence="3" id="KW-1185">Reference proteome</keyword>
<feature type="non-terminal residue" evidence="2">
    <location>
        <position position="237"/>
    </location>
</feature>
<feature type="compositionally biased region" description="Basic and acidic residues" evidence="1">
    <location>
        <begin position="87"/>
        <end position="100"/>
    </location>
</feature>
<protein>
    <submittedName>
        <fullName evidence="2">Uncharacterized protein</fullName>
    </submittedName>
</protein>
<feature type="region of interest" description="Disordered" evidence="1">
    <location>
        <begin position="123"/>
        <end position="150"/>
    </location>
</feature>
<gene>
    <name evidence="2" type="ORF">SNAT2548_LOCUS12877</name>
</gene>
<feature type="region of interest" description="Disordered" evidence="1">
    <location>
        <begin position="26"/>
        <end position="100"/>
    </location>
</feature>
<dbReference type="AlphaFoldDB" id="A0A812LY91"/>
<evidence type="ECO:0000313" key="2">
    <source>
        <dbReference type="EMBL" id="CAE7254575.1"/>
    </source>
</evidence>
<dbReference type="EMBL" id="CAJNDS010001299">
    <property type="protein sequence ID" value="CAE7254575.1"/>
    <property type="molecule type" value="Genomic_DNA"/>
</dbReference>
<organism evidence="2 3">
    <name type="scientific">Symbiodinium natans</name>
    <dbReference type="NCBI Taxonomy" id="878477"/>
    <lineage>
        <taxon>Eukaryota</taxon>
        <taxon>Sar</taxon>
        <taxon>Alveolata</taxon>
        <taxon>Dinophyceae</taxon>
        <taxon>Suessiales</taxon>
        <taxon>Symbiodiniaceae</taxon>
        <taxon>Symbiodinium</taxon>
    </lineage>
</organism>
<proteinExistence type="predicted"/>
<accession>A0A812LY91</accession>
<evidence type="ECO:0000313" key="3">
    <source>
        <dbReference type="Proteomes" id="UP000604046"/>
    </source>
</evidence>
<dbReference type="Proteomes" id="UP000604046">
    <property type="component" value="Unassembled WGS sequence"/>
</dbReference>
<comment type="caution">
    <text evidence="2">The sequence shown here is derived from an EMBL/GenBank/DDBJ whole genome shotgun (WGS) entry which is preliminary data.</text>
</comment>